<name>A0A2V2ZCY3_9BACI</name>
<sequence length="199" mass="22135">MKKWLLLFFSALLLSGCGINNNQSQDQQDQQNAINVKNSTIQEVDRETGQQVSRHLVDLATRIPNVNDATAVVLGRFAIVGVDVNKNLDRSEVGTIKYSVAESLKNDPHGARAMIVADPDINARLREIAEDIQNGEPIQGIMNELADIAGRLMPEVPADIVDPNKKNEKNATEDPKKKLNNNQEKQLEQKQEEGSNYHK</sequence>
<evidence type="ECO:0000256" key="2">
    <source>
        <dbReference type="SAM" id="SignalP"/>
    </source>
</evidence>
<organism evidence="3 4">
    <name type="scientific">Cytobacillus oceanisediminis</name>
    <dbReference type="NCBI Taxonomy" id="665099"/>
    <lineage>
        <taxon>Bacteria</taxon>
        <taxon>Bacillati</taxon>
        <taxon>Bacillota</taxon>
        <taxon>Bacilli</taxon>
        <taxon>Bacillales</taxon>
        <taxon>Bacillaceae</taxon>
        <taxon>Cytobacillus</taxon>
    </lineage>
</organism>
<feature type="compositionally biased region" description="Basic and acidic residues" evidence="1">
    <location>
        <begin position="162"/>
        <end position="177"/>
    </location>
</feature>
<dbReference type="InterPro" id="IPR019076">
    <property type="entry name" value="Spore_lipoprot_YhcN/YlaJ-like"/>
</dbReference>
<evidence type="ECO:0000256" key="1">
    <source>
        <dbReference type="SAM" id="MobiDB-lite"/>
    </source>
</evidence>
<gene>
    <name evidence="3" type="ORF">DFO73_12728</name>
</gene>
<dbReference type="NCBIfam" id="TIGR02898">
    <property type="entry name" value="spore_YhcN_YlaJ"/>
    <property type="match status" value="1"/>
</dbReference>
<reference evidence="3 4" key="1">
    <citation type="submission" date="2018-05" db="EMBL/GenBank/DDBJ databases">
        <title>Freshwater and sediment microbial communities from various areas in North America, analyzing microbe dynamics in response to fracking.</title>
        <authorList>
            <person name="Lamendella R."/>
        </authorList>
    </citation>
    <scope>NUCLEOTIDE SEQUENCE [LARGE SCALE GENOMIC DNA]</scope>
    <source>
        <strain evidence="3 4">15_TX</strain>
    </source>
</reference>
<dbReference type="GO" id="GO:0030435">
    <property type="term" value="P:sporulation resulting in formation of a cellular spore"/>
    <property type="evidence" value="ECO:0007669"/>
    <property type="project" value="InterPro"/>
</dbReference>
<dbReference type="AlphaFoldDB" id="A0A2V2ZCY3"/>
<proteinExistence type="predicted"/>
<feature type="chain" id="PRO_5039664590" evidence="2">
    <location>
        <begin position="21"/>
        <end position="199"/>
    </location>
</feature>
<evidence type="ECO:0000313" key="4">
    <source>
        <dbReference type="Proteomes" id="UP000247150"/>
    </source>
</evidence>
<comment type="caution">
    <text evidence="3">The sequence shown here is derived from an EMBL/GenBank/DDBJ whole genome shotgun (WGS) entry which is preliminary data.</text>
</comment>
<dbReference type="InterPro" id="IPR014247">
    <property type="entry name" value="Spore_lipoprot_YhcN/YlaJ"/>
</dbReference>
<dbReference type="Proteomes" id="UP000247150">
    <property type="component" value="Unassembled WGS sequence"/>
</dbReference>
<keyword evidence="3" id="KW-0449">Lipoprotein</keyword>
<dbReference type="EMBL" id="QGTW01000027">
    <property type="protein sequence ID" value="PWW17404.1"/>
    <property type="molecule type" value="Genomic_DNA"/>
</dbReference>
<protein>
    <submittedName>
        <fullName evidence="3">YhcN/YlaJ family sporulation lipoprotein</fullName>
    </submittedName>
</protein>
<feature type="signal peptide" evidence="2">
    <location>
        <begin position="1"/>
        <end position="20"/>
    </location>
</feature>
<dbReference type="RefSeq" id="WP_110067846.1">
    <property type="nucleotide sequence ID" value="NZ_QGTW01000027.1"/>
</dbReference>
<accession>A0A2V2ZCY3</accession>
<keyword evidence="2" id="KW-0732">Signal</keyword>
<feature type="region of interest" description="Disordered" evidence="1">
    <location>
        <begin position="158"/>
        <end position="199"/>
    </location>
</feature>
<dbReference type="OrthoDB" id="2381329at2"/>
<dbReference type="Pfam" id="PF09580">
    <property type="entry name" value="Spore_YhcN_YlaJ"/>
    <property type="match status" value="1"/>
</dbReference>
<feature type="compositionally biased region" description="Basic and acidic residues" evidence="1">
    <location>
        <begin position="185"/>
        <end position="199"/>
    </location>
</feature>
<dbReference type="PROSITE" id="PS51257">
    <property type="entry name" value="PROKAR_LIPOPROTEIN"/>
    <property type="match status" value="1"/>
</dbReference>
<evidence type="ECO:0000313" key="3">
    <source>
        <dbReference type="EMBL" id="PWW17404.1"/>
    </source>
</evidence>